<feature type="zinc finger region" description="C3H1-type" evidence="4">
    <location>
        <begin position="506"/>
        <end position="534"/>
    </location>
</feature>
<dbReference type="Gene3D" id="4.10.1000.10">
    <property type="entry name" value="Zinc finger, CCCH-type"/>
    <property type="match status" value="3"/>
</dbReference>
<name>F0WMH2_9STRA</name>
<dbReference type="PROSITE" id="PS50103">
    <property type="entry name" value="ZF_C3H1"/>
    <property type="match status" value="3"/>
</dbReference>
<feature type="zinc finger region" description="C3H1-type" evidence="4">
    <location>
        <begin position="411"/>
        <end position="439"/>
    </location>
</feature>
<feature type="zinc finger region" description="C3H1-type" evidence="4">
    <location>
        <begin position="454"/>
        <end position="482"/>
    </location>
</feature>
<evidence type="ECO:0000256" key="2">
    <source>
        <dbReference type="ARBA" id="ARBA00022771"/>
    </source>
</evidence>
<feature type="region of interest" description="Disordered" evidence="5">
    <location>
        <begin position="252"/>
        <end position="293"/>
    </location>
</feature>
<reference evidence="7" key="2">
    <citation type="submission" date="2011-02" db="EMBL/GenBank/DDBJ databases">
        <authorList>
            <person name="MacLean D."/>
        </authorList>
    </citation>
    <scope>NUCLEOTIDE SEQUENCE</scope>
</reference>
<keyword evidence="2 4" id="KW-0863">Zinc-finger</keyword>
<gene>
    <name evidence="7" type="primary">AlNc14C156G7662</name>
    <name evidence="7" type="ORF">ALNC14_086470</name>
</gene>
<dbReference type="InterPro" id="IPR036855">
    <property type="entry name" value="Znf_CCCH_sf"/>
</dbReference>
<dbReference type="EMBL" id="FR824201">
    <property type="protein sequence ID" value="CCA22504.1"/>
    <property type="molecule type" value="Genomic_DNA"/>
</dbReference>
<dbReference type="SMART" id="SM00356">
    <property type="entry name" value="ZnF_C3H1"/>
    <property type="match status" value="3"/>
</dbReference>
<dbReference type="PANTHER" id="PTHR38160:SF1">
    <property type="entry name" value="ZINC FINGER CCCH DOMAIN-CONTAINING PROTEIN 40"/>
    <property type="match status" value="1"/>
</dbReference>
<dbReference type="PANTHER" id="PTHR38160">
    <property type="entry name" value="ZINC FINGER CCCH DOMAIN-CONTAINING PROTEIN 40"/>
    <property type="match status" value="1"/>
</dbReference>
<dbReference type="InterPro" id="IPR045868">
    <property type="entry name" value="Znf_C3H13/40"/>
</dbReference>
<evidence type="ECO:0000256" key="4">
    <source>
        <dbReference type="PROSITE-ProRule" id="PRU00723"/>
    </source>
</evidence>
<dbReference type="InterPro" id="IPR000571">
    <property type="entry name" value="Znf_CCCH"/>
</dbReference>
<reference evidence="7" key="1">
    <citation type="journal article" date="2011" name="PLoS Biol.">
        <title>Gene gain and loss during evolution of obligate parasitism in the white rust pathogen of Arabidopsis thaliana.</title>
        <authorList>
            <person name="Kemen E."/>
            <person name="Gardiner A."/>
            <person name="Schultz-Larsen T."/>
            <person name="Kemen A.C."/>
            <person name="Balmuth A.L."/>
            <person name="Robert-Seilaniantz A."/>
            <person name="Bailey K."/>
            <person name="Holub E."/>
            <person name="Studholme D.J."/>
            <person name="Maclean D."/>
            <person name="Jones J.D."/>
        </authorList>
    </citation>
    <scope>NUCLEOTIDE SEQUENCE</scope>
</reference>
<feature type="region of interest" description="Disordered" evidence="5">
    <location>
        <begin position="307"/>
        <end position="338"/>
    </location>
</feature>
<dbReference type="SUPFAM" id="SSF90229">
    <property type="entry name" value="CCCH zinc finger"/>
    <property type="match status" value="1"/>
</dbReference>
<evidence type="ECO:0000313" key="7">
    <source>
        <dbReference type="EMBL" id="CCA22504.1"/>
    </source>
</evidence>
<dbReference type="GO" id="GO:0008270">
    <property type="term" value="F:zinc ion binding"/>
    <property type="evidence" value="ECO:0007669"/>
    <property type="project" value="UniProtKB-KW"/>
</dbReference>
<organism evidence="7">
    <name type="scientific">Albugo laibachii Nc14</name>
    <dbReference type="NCBI Taxonomy" id="890382"/>
    <lineage>
        <taxon>Eukaryota</taxon>
        <taxon>Sar</taxon>
        <taxon>Stramenopiles</taxon>
        <taxon>Oomycota</taxon>
        <taxon>Peronosporomycetes</taxon>
        <taxon>Albuginales</taxon>
        <taxon>Albuginaceae</taxon>
        <taxon>Albugo</taxon>
    </lineage>
</organism>
<dbReference type="AlphaFoldDB" id="F0WMH2"/>
<feature type="region of interest" description="Disordered" evidence="5">
    <location>
        <begin position="381"/>
        <end position="405"/>
    </location>
</feature>
<feature type="compositionally biased region" description="Polar residues" evidence="5">
    <location>
        <begin position="329"/>
        <end position="338"/>
    </location>
</feature>
<evidence type="ECO:0000256" key="1">
    <source>
        <dbReference type="ARBA" id="ARBA00022723"/>
    </source>
</evidence>
<evidence type="ECO:0000256" key="3">
    <source>
        <dbReference type="ARBA" id="ARBA00022833"/>
    </source>
</evidence>
<proteinExistence type="predicted"/>
<evidence type="ECO:0000256" key="5">
    <source>
        <dbReference type="SAM" id="MobiDB-lite"/>
    </source>
</evidence>
<sequence>MDNDTSYDQELKFTQDDENKLTEEIDVNEDTETVENLTQVDSKALQPVISNVVQILHDNMQQSWANALGQITHKYDCSLSEFTNALPSKPTHSDSNDNVRFLIQEQQDTRNPAKEAQHTFRTLQSEHHTLTEKLNIYRLVTTEFRRELLSERLAHIDSLKEIDELRSMMSLTRTESLVNKNEDVSDPWHNASVQNEDRVREQGSNEHFFTSFYSASTENNEHDFGEDDNMSYTLSAQRSLQSRLMDQYLPSTLLDSPQAPSHSQSFQYVDEEKKAVEGSEDTSETAKCDGCGNISSVMATKGQECDRNVAQNDEKSPHNSDIDTDTQENMENVSRVSPTVSSTLTEIFEFMPMKDIEKVLQQTSGETSAAVNYILRNHPSLNPSVSFDPSTQRPNLARSTSGNPFTSASNNWKTELCVYYLQGKCNKTRRTCSFAHGEEDLMRPNRGKLLTNPAYKSRVCPLFMEGNCPKSRRDCQLAHGEADLREGLALLSATPNLMNAAPRQQNYKTELCLFYLRGNCNYAKQECRFAHGEADIRTVQDNALELIQRSVSYTSSGSVKASEKGAQTSPFSARAIEGAAIQAQHRYQQQYQEQYQQSRRLPLQTIEGARDEYVTSQSFVTPQTAMSTSVVGPPSYPHHPQYQVSAESMHAFPMQYTSQQLNTPTRFMQQNGIYQHRDVPHHSTQQYQQVGTPNSQVSGHSLDPRTPQNSRYSTQSTAYRR</sequence>
<feature type="compositionally biased region" description="Basic and acidic residues" evidence="5">
    <location>
        <begin position="307"/>
        <end position="321"/>
    </location>
</feature>
<feature type="region of interest" description="Disordered" evidence="5">
    <location>
        <begin position="681"/>
        <end position="721"/>
    </location>
</feature>
<keyword evidence="3 4" id="KW-0862">Zinc</keyword>
<feature type="compositionally biased region" description="Polar residues" evidence="5">
    <location>
        <begin position="682"/>
        <end position="699"/>
    </location>
</feature>
<feature type="domain" description="C3H1-type" evidence="6">
    <location>
        <begin position="454"/>
        <end position="482"/>
    </location>
</feature>
<evidence type="ECO:0000259" key="6">
    <source>
        <dbReference type="PROSITE" id="PS50103"/>
    </source>
</evidence>
<feature type="domain" description="C3H1-type" evidence="6">
    <location>
        <begin position="411"/>
        <end position="439"/>
    </location>
</feature>
<feature type="compositionally biased region" description="Polar residues" evidence="5">
    <location>
        <begin position="706"/>
        <end position="721"/>
    </location>
</feature>
<protein>
    <submittedName>
        <fullName evidence="7">Uncharacterized protein AlNc14C156G7662</fullName>
    </submittedName>
</protein>
<dbReference type="HOGENOM" id="CLU_383772_0_0_1"/>
<feature type="domain" description="C3H1-type" evidence="6">
    <location>
        <begin position="506"/>
        <end position="534"/>
    </location>
</feature>
<keyword evidence="1 4" id="KW-0479">Metal-binding</keyword>
<accession>F0WMH2</accession>
<feature type="compositionally biased region" description="Polar residues" evidence="5">
    <location>
        <begin position="252"/>
        <end position="267"/>
    </location>
</feature>